<evidence type="ECO:0000313" key="10">
    <source>
        <dbReference type="EMBL" id="PSU46671.1"/>
    </source>
</evidence>
<evidence type="ECO:0000313" key="8">
    <source>
        <dbReference type="EMBL" id="MCF2303334.1"/>
    </source>
</evidence>
<evidence type="ECO:0000256" key="4">
    <source>
        <dbReference type="ARBA" id="ARBA00022692"/>
    </source>
</evidence>
<reference evidence="11 12" key="1">
    <citation type="submission" date="2018-03" db="EMBL/GenBank/DDBJ databases">
        <title>Whole genome sequencing of Histamine producing bacteria.</title>
        <authorList>
            <person name="Butler K."/>
        </authorList>
    </citation>
    <scope>NUCLEOTIDE SEQUENCE [LARGE SCALE GENOMIC DNA]</scope>
    <source>
        <strain evidence="10 12">FS-6.1</strain>
        <strain evidence="9 11">FS-6.2</strain>
    </source>
</reference>
<evidence type="ECO:0000256" key="3">
    <source>
        <dbReference type="ARBA" id="ARBA00022475"/>
    </source>
</evidence>
<keyword evidence="2" id="KW-0813">Transport</keyword>
<feature type="transmembrane region" description="Helical" evidence="7">
    <location>
        <begin position="364"/>
        <end position="390"/>
    </location>
</feature>
<keyword evidence="11" id="KW-1185">Reference proteome</keyword>
<dbReference type="EMBL" id="WMCP01000024">
    <property type="protein sequence ID" value="MCF2303334.1"/>
    <property type="molecule type" value="Genomic_DNA"/>
</dbReference>
<dbReference type="InterPro" id="IPR002293">
    <property type="entry name" value="AA/rel_permease1"/>
</dbReference>
<evidence type="ECO:0000256" key="6">
    <source>
        <dbReference type="ARBA" id="ARBA00023136"/>
    </source>
</evidence>
<feature type="transmembrane region" description="Helical" evidence="7">
    <location>
        <begin position="237"/>
        <end position="262"/>
    </location>
</feature>
<keyword evidence="5 7" id="KW-1133">Transmembrane helix</keyword>
<dbReference type="GeneID" id="57353785"/>
<sequence>MASSNSAPAKSAKIGVFSFVMITAAVVMSVRTLPMTAQPGMMTIFLTLAAAICFMIPTALVSAELATAWPEDGGIFIWVREAFGERMGFIAVWMQWIQMVFGMTSILMIVGAIFAYAFDPALAQNKMYILAVILVVYWACTLGNMRGVKTLGWVSTLCVILGVFLPFFVLVACAIAYLAGGHPIVTDLSFTTANLIPDFSDRGTWALFIGFVFVVMGMEVSASNVSHVKNAERNYPIAVFLVALFVVIVSVAGSFAIFIGIPTKHISMTAGLIQAFQTYFDMWGLGWLTPIMAVCMAIGLAGQVNSWVLGPVRGLQATANAGALPKVLQKTNKEGVPVNLIYLQAILISIVGVLICVMPNVDSFYFMLLGLTSLVYIVAYLLMFSAAIYLRYKRPDVKRSFTVPGGNIGIWICSGLGIATCLLAGYFGFEAPSSYVGTASSYFNFQFFGLLVMIIIPIIVYAWGKRSNRAELAKAATKAH</sequence>
<keyword evidence="4 7" id="KW-0812">Transmembrane</keyword>
<dbReference type="Proteomes" id="UP000241405">
    <property type="component" value="Unassembled WGS sequence"/>
</dbReference>
<dbReference type="GO" id="GO:0022857">
    <property type="term" value="F:transmembrane transporter activity"/>
    <property type="evidence" value="ECO:0007669"/>
    <property type="project" value="InterPro"/>
</dbReference>
<dbReference type="PANTHER" id="PTHR42770">
    <property type="entry name" value="AMINO ACID TRANSPORTER-RELATED"/>
    <property type="match status" value="1"/>
</dbReference>
<feature type="transmembrane region" description="Helical" evidence="7">
    <location>
        <begin position="205"/>
        <end position="225"/>
    </location>
</feature>
<evidence type="ECO:0000313" key="11">
    <source>
        <dbReference type="Proteomes" id="UP000241405"/>
    </source>
</evidence>
<dbReference type="PANTHER" id="PTHR42770:SF15">
    <property type="entry name" value="GLUTAMATE_GAMMA-AMINOBUTYRATE ANTIPORTER-RELATED"/>
    <property type="match status" value="1"/>
</dbReference>
<feature type="transmembrane region" description="Helical" evidence="7">
    <location>
        <begin position="441"/>
        <end position="464"/>
    </location>
</feature>
<protein>
    <submittedName>
        <fullName evidence="10">Amino acid permease</fullName>
    </submittedName>
</protein>
<organism evidence="10 12">
    <name type="scientific">Photobacterium phosphoreum</name>
    <dbReference type="NCBI Taxonomy" id="659"/>
    <lineage>
        <taxon>Bacteria</taxon>
        <taxon>Pseudomonadati</taxon>
        <taxon>Pseudomonadota</taxon>
        <taxon>Gammaproteobacteria</taxon>
        <taxon>Vibrionales</taxon>
        <taxon>Vibrionaceae</taxon>
        <taxon>Photobacterium</taxon>
    </lineage>
</organism>
<proteinExistence type="predicted"/>
<feature type="transmembrane region" description="Helical" evidence="7">
    <location>
        <begin position="127"/>
        <end position="145"/>
    </location>
</feature>
<dbReference type="InterPro" id="IPR050367">
    <property type="entry name" value="APC_superfamily"/>
</dbReference>
<feature type="transmembrane region" description="Helical" evidence="7">
    <location>
        <begin position="282"/>
        <end position="301"/>
    </location>
</feature>
<dbReference type="Proteomes" id="UP000241618">
    <property type="component" value="Unassembled WGS sequence"/>
</dbReference>
<evidence type="ECO:0000256" key="5">
    <source>
        <dbReference type="ARBA" id="ARBA00022989"/>
    </source>
</evidence>
<dbReference type="RefSeq" id="WP_045028131.1">
    <property type="nucleotide sequence ID" value="NZ_CAMLDN010000058.1"/>
</dbReference>
<evidence type="ECO:0000313" key="9">
    <source>
        <dbReference type="EMBL" id="PSU20523.1"/>
    </source>
</evidence>
<dbReference type="Gene3D" id="1.20.1740.10">
    <property type="entry name" value="Amino acid/polyamine transporter I"/>
    <property type="match status" value="1"/>
</dbReference>
<accession>A0A2T3JCQ2</accession>
<evidence type="ECO:0000256" key="7">
    <source>
        <dbReference type="SAM" id="Phobius"/>
    </source>
</evidence>
<dbReference type="EMBL" id="PYMP01000030">
    <property type="protein sequence ID" value="PSU46671.1"/>
    <property type="molecule type" value="Genomic_DNA"/>
</dbReference>
<dbReference type="STRING" id="659.AYY26_07725"/>
<feature type="transmembrane region" description="Helical" evidence="7">
    <location>
        <begin position="42"/>
        <end position="69"/>
    </location>
</feature>
<dbReference type="AlphaFoldDB" id="A0A2T3JCQ2"/>
<feature type="transmembrane region" description="Helical" evidence="7">
    <location>
        <begin position="410"/>
        <end position="429"/>
    </location>
</feature>
<dbReference type="Pfam" id="PF13520">
    <property type="entry name" value="AA_permease_2"/>
    <property type="match status" value="1"/>
</dbReference>
<dbReference type="EMBL" id="PYMO01000031">
    <property type="protein sequence ID" value="PSU20523.1"/>
    <property type="molecule type" value="Genomic_DNA"/>
</dbReference>
<comment type="caution">
    <text evidence="10">The sequence shown here is derived from an EMBL/GenBank/DDBJ whole genome shotgun (WGS) entry which is preliminary data.</text>
</comment>
<reference evidence="8" key="2">
    <citation type="submission" date="2019-11" db="EMBL/GenBank/DDBJ databases">
        <title>Comparative genomics of photobacteria reveal adaptation to distinct habitats.</title>
        <authorList>
            <person name="Fuertes-Perez S."/>
            <person name="Hilgarth M."/>
            <person name="Vogel R.F."/>
        </authorList>
    </citation>
    <scope>NUCLEOTIDE SEQUENCE</scope>
    <source>
        <strain evidence="8">TMW2.2145</strain>
    </source>
</reference>
<feature type="transmembrane region" description="Helical" evidence="7">
    <location>
        <begin position="340"/>
        <end position="358"/>
    </location>
</feature>
<keyword evidence="3" id="KW-1003">Cell membrane</keyword>
<evidence type="ECO:0000313" key="12">
    <source>
        <dbReference type="Proteomes" id="UP000241618"/>
    </source>
</evidence>
<feature type="transmembrane region" description="Helical" evidence="7">
    <location>
        <begin position="12"/>
        <end position="30"/>
    </location>
</feature>
<gene>
    <name evidence="10" type="ORF">C9J18_20140</name>
    <name evidence="9" type="ORF">CTM96_19595</name>
    <name evidence="8" type="ORF">GLP33_16505</name>
</gene>
<feature type="transmembrane region" description="Helical" evidence="7">
    <location>
        <begin position="157"/>
        <end position="179"/>
    </location>
</feature>
<name>A0A2T3JCQ2_PHOPO</name>
<evidence type="ECO:0000256" key="2">
    <source>
        <dbReference type="ARBA" id="ARBA00022448"/>
    </source>
</evidence>
<evidence type="ECO:0000256" key="1">
    <source>
        <dbReference type="ARBA" id="ARBA00004651"/>
    </source>
</evidence>
<dbReference type="GO" id="GO:0005886">
    <property type="term" value="C:plasma membrane"/>
    <property type="evidence" value="ECO:0007669"/>
    <property type="project" value="UniProtKB-SubCell"/>
</dbReference>
<comment type="subcellular location">
    <subcellularLocation>
        <location evidence="1">Cell membrane</location>
        <topology evidence="1">Multi-pass membrane protein</topology>
    </subcellularLocation>
</comment>
<dbReference type="Proteomes" id="UP000813876">
    <property type="component" value="Unassembled WGS sequence"/>
</dbReference>
<keyword evidence="6 7" id="KW-0472">Membrane</keyword>
<dbReference type="PIRSF" id="PIRSF006060">
    <property type="entry name" value="AA_transporter"/>
    <property type="match status" value="1"/>
</dbReference>
<feature type="transmembrane region" description="Helical" evidence="7">
    <location>
        <begin position="90"/>
        <end position="115"/>
    </location>
</feature>